<dbReference type="Pfam" id="PF03188">
    <property type="entry name" value="Cytochrom_B561"/>
    <property type="match status" value="1"/>
</dbReference>
<evidence type="ECO:0000256" key="7">
    <source>
        <dbReference type="ARBA" id="ARBA00022989"/>
    </source>
</evidence>
<feature type="binding site" description="axial binding residue" evidence="11">
    <location>
        <position position="210"/>
    </location>
    <ligand>
        <name>heme b</name>
        <dbReference type="ChEBI" id="CHEBI:60344"/>
        <label>1</label>
    </ligand>
    <ligandPart>
        <name>Fe</name>
        <dbReference type="ChEBI" id="CHEBI:18248"/>
    </ligandPart>
</feature>
<feature type="domain" description="Cytochrome b561" evidence="15">
    <location>
        <begin position="174"/>
        <end position="370"/>
    </location>
</feature>
<feature type="transmembrane region" description="Helical" evidence="12">
    <location>
        <begin position="241"/>
        <end position="262"/>
    </location>
</feature>
<feature type="binding site" description="axial binding residue" evidence="11">
    <location>
        <position position="279"/>
    </location>
    <ligand>
        <name>heme b</name>
        <dbReference type="ChEBI" id="CHEBI:60344"/>
        <label>1</label>
    </ligand>
    <ligandPart>
        <name>Fe</name>
        <dbReference type="ChEBI" id="CHEBI:18248"/>
    </ligandPart>
</feature>
<evidence type="ECO:0000256" key="4">
    <source>
        <dbReference type="ARBA" id="ARBA00022723"/>
    </source>
</evidence>
<dbReference type="InterPro" id="IPR005018">
    <property type="entry name" value="DOMON_domain"/>
</dbReference>
<dbReference type="InterPro" id="IPR006593">
    <property type="entry name" value="Cyt_b561/ferric_Rdtase_TM"/>
</dbReference>
<dbReference type="GO" id="GO:0046872">
    <property type="term" value="F:metal ion binding"/>
    <property type="evidence" value="ECO:0007669"/>
    <property type="project" value="UniProtKB-KW"/>
</dbReference>
<sequence>MASPFFFITITFFSLLTQPLSAAQLACKSQKFTNNKLYNHCNDLPHLESYLHWSLDPSKNTLSVAFIAPPAAPGGWVSWAINPTGEGMAGAQALLAFKAANGSMAVDMYNISSYASIVAGKLAFDVTEKRAEFSGGLMRIFATVELPEKGMTAVNQVWQVGSAVAAGGFPAKHSFQPANLAAKGRLDLLSGESSGGGIGGDSRTKKKNIHGILNAVSWGVLFPVGAIVARYVRSFPSLDPTWFYVHAFCQVSGYAIGVGGWGTGLKLGAESKGVTYNGHRNIGITLFCLATVQIFALFLRPNKEHKFRFYWNIYHHGIGYAILVLGILNVFKGLNILSPESKWRSTYIIVISALGVIALLLEVITWIVILKRKSTSKSTKPYDNKQQPLAP</sequence>
<feature type="transmembrane region" description="Helical" evidence="12">
    <location>
        <begin position="311"/>
        <end position="331"/>
    </location>
</feature>
<comment type="subcellular location">
    <subcellularLocation>
        <location evidence="1">Membrane</location>
        <topology evidence="1">Multi-pass membrane protein</topology>
    </subcellularLocation>
</comment>
<evidence type="ECO:0000256" key="10">
    <source>
        <dbReference type="PIRNR" id="PIRNR037471"/>
    </source>
</evidence>
<feature type="binding site" description="axial binding residue" evidence="11">
    <location>
        <position position="246"/>
    </location>
    <ligand>
        <name>heme b</name>
        <dbReference type="ChEBI" id="CHEBI:60344"/>
        <label>1</label>
    </ligand>
    <ligandPart>
        <name>Fe</name>
        <dbReference type="ChEBI" id="CHEBI:18248"/>
    </ligandPart>
</feature>
<dbReference type="InterPro" id="IPR045265">
    <property type="entry name" value="AIR12_DOMON"/>
</dbReference>
<keyword evidence="2 10" id="KW-0813">Transport</keyword>
<dbReference type="CDD" id="cd08760">
    <property type="entry name" value="Cyt_b561_FRRS1_like"/>
    <property type="match status" value="1"/>
</dbReference>
<keyword evidence="5 13" id="KW-0732">Signal</keyword>
<evidence type="ECO:0000256" key="9">
    <source>
        <dbReference type="ARBA" id="ARBA00053871"/>
    </source>
</evidence>
<comment type="function">
    <text evidence="9">May act as a catecholamine-responsive trans-membrane electron transporter.</text>
</comment>
<evidence type="ECO:0000256" key="13">
    <source>
        <dbReference type="SAM" id="SignalP"/>
    </source>
</evidence>
<dbReference type="PROSITE" id="PS50939">
    <property type="entry name" value="CYTOCHROME_B561"/>
    <property type="match status" value="1"/>
</dbReference>
<accession>A0AA38SSB2</accession>
<feature type="chain" id="PRO_5041364565" description="Cytochrome b561 and DOMON domain-containing protein" evidence="13">
    <location>
        <begin position="23"/>
        <end position="391"/>
    </location>
</feature>
<protein>
    <recommendedName>
        <fullName evidence="10">Cytochrome b561 and DOMON domain-containing protein</fullName>
    </recommendedName>
</protein>
<feature type="domain" description="DOMON" evidence="14">
    <location>
        <begin position="47"/>
        <end position="161"/>
    </location>
</feature>
<keyword evidence="17" id="KW-1185">Reference proteome</keyword>
<gene>
    <name evidence="16" type="ORF">OSB04_020478</name>
</gene>
<name>A0AA38SSB2_9ASTR</name>
<keyword evidence="6 10" id="KW-0249">Electron transport</keyword>
<keyword evidence="11" id="KW-0408">Iron</keyword>
<dbReference type="GO" id="GO:0016020">
    <property type="term" value="C:membrane"/>
    <property type="evidence" value="ECO:0007669"/>
    <property type="project" value="UniProtKB-SubCell"/>
</dbReference>
<evidence type="ECO:0000313" key="16">
    <source>
        <dbReference type="EMBL" id="KAJ9547935.1"/>
    </source>
</evidence>
<proteinExistence type="predicted"/>
<evidence type="ECO:0000259" key="14">
    <source>
        <dbReference type="PROSITE" id="PS50836"/>
    </source>
</evidence>
<dbReference type="PANTHER" id="PTHR23130:SF195">
    <property type="entry name" value="CYTOCHROME B561 AND DOMON DOMAIN-CONTAINING PROTEIN"/>
    <property type="match status" value="1"/>
</dbReference>
<dbReference type="Pfam" id="PF04526">
    <property type="entry name" value="DUF568"/>
    <property type="match status" value="1"/>
</dbReference>
<dbReference type="AlphaFoldDB" id="A0AA38SSB2"/>
<dbReference type="CDD" id="cd09629">
    <property type="entry name" value="DOMON_CIL1_like"/>
    <property type="match status" value="1"/>
</dbReference>
<comment type="cofactor">
    <cofactor evidence="10">
        <name>heme b</name>
        <dbReference type="ChEBI" id="CHEBI:60344"/>
    </cofactor>
    <text evidence="10">Binds 2 heme b groups non-covalently.</text>
</comment>
<dbReference type="SMART" id="SM00665">
    <property type="entry name" value="B561"/>
    <property type="match status" value="1"/>
</dbReference>
<keyword evidence="7 12" id="KW-1133">Transmembrane helix</keyword>
<dbReference type="EMBL" id="JARYMX010000005">
    <property type="protein sequence ID" value="KAJ9547935.1"/>
    <property type="molecule type" value="Genomic_DNA"/>
</dbReference>
<dbReference type="PROSITE" id="PS50836">
    <property type="entry name" value="DOMON"/>
    <property type="match status" value="1"/>
</dbReference>
<evidence type="ECO:0000256" key="12">
    <source>
        <dbReference type="SAM" id="Phobius"/>
    </source>
</evidence>
<feature type="binding site" description="axial binding residue" evidence="11">
    <location>
        <position position="315"/>
    </location>
    <ligand>
        <name>heme b</name>
        <dbReference type="ChEBI" id="CHEBI:60344"/>
        <label>1</label>
    </ligand>
    <ligandPart>
        <name>Fe</name>
        <dbReference type="ChEBI" id="CHEBI:18248"/>
    </ligandPart>
</feature>
<evidence type="ECO:0000259" key="15">
    <source>
        <dbReference type="PROSITE" id="PS50939"/>
    </source>
</evidence>
<dbReference type="FunFam" id="1.20.120.1770:FF:000007">
    <property type="entry name" value="Cytochrome b561 and DOMON domain-containing protein"/>
    <property type="match status" value="1"/>
</dbReference>
<evidence type="ECO:0000256" key="11">
    <source>
        <dbReference type="PIRSR" id="PIRSR037471-1"/>
    </source>
</evidence>
<evidence type="ECO:0000256" key="3">
    <source>
        <dbReference type="ARBA" id="ARBA00022692"/>
    </source>
</evidence>
<dbReference type="PANTHER" id="PTHR23130">
    <property type="entry name" value="CYTOCHROME B561 AND DOMON DOMAIN-CONTAINING PROTEIN"/>
    <property type="match status" value="1"/>
</dbReference>
<comment type="caution">
    <text evidence="16">The sequence shown here is derived from an EMBL/GenBank/DDBJ whole genome shotgun (WGS) entry which is preliminary data.</text>
</comment>
<keyword evidence="3 12" id="KW-0812">Transmembrane</keyword>
<keyword evidence="4 11" id="KW-0479">Metal-binding</keyword>
<evidence type="ECO:0000256" key="6">
    <source>
        <dbReference type="ARBA" id="ARBA00022982"/>
    </source>
</evidence>
<evidence type="ECO:0000256" key="8">
    <source>
        <dbReference type="ARBA" id="ARBA00023136"/>
    </source>
</evidence>
<evidence type="ECO:0000256" key="5">
    <source>
        <dbReference type="ARBA" id="ARBA00022729"/>
    </source>
</evidence>
<evidence type="ECO:0000256" key="1">
    <source>
        <dbReference type="ARBA" id="ARBA00004141"/>
    </source>
</evidence>
<evidence type="ECO:0000256" key="2">
    <source>
        <dbReference type="ARBA" id="ARBA00022448"/>
    </source>
</evidence>
<feature type="transmembrane region" description="Helical" evidence="12">
    <location>
        <begin position="346"/>
        <end position="370"/>
    </location>
</feature>
<dbReference type="PIRSF" id="PIRSF037471">
    <property type="entry name" value="UCP037471"/>
    <property type="match status" value="1"/>
</dbReference>
<feature type="transmembrane region" description="Helical" evidence="12">
    <location>
        <begin position="282"/>
        <end position="299"/>
    </location>
</feature>
<dbReference type="Gene3D" id="1.20.120.1770">
    <property type="match status" value="1"/>
</dbReference>
<feature type="signal peptide" evidence="13">
    <location>
        <begin position="1"/>
        <end position="22"/>
    </location>
</feature>
<feature type="transmembrane region" description="Helical" evidence="12">
    <location>
        <begin position="211"/>
        <end position="229"/>
    </location>
</feature>
<organism evidence="16 17">
    <name type="scientific">Centaurea solstitialis</name>
    <name type="common">yellow star-thistle</name>
    <dbReference type="NCBI Taxonomy" id="347529"/>
    <lineage>
        <taxon>Eukaryota</taxon>
        <taxon>Viridiplantae</taxon>
        <taxon>Streptophyta</taxon>
        <taxon>Embryophyta</taxon>
        <taxon>Tracheophyta</taxon>
        <taxon>Spermatophyta</taxon>
        <taxon>Magnoliopsida</taxon>
        <taxon>eudicotyledons</taxon>
        <taxon>Gunneridae</taxon>
        <taxon>Pentapetalae</taxon>
        <taxon>asterids</taxon>
        <taxon>campanulids</taxon>
        <taxon>Asterales</taxon>
        <taxon>Asteraceae</taxon>
        <taxon>Carduoideae</taxon>
        <taxon>Cardueae</taxon>
        <taxon>Centaureinae</taxon>
        <taxon>Centaurea</taxon>
    </lineage>
</organism>
<dbReference type="InterPro" id="IPR017214">
    <property type="entry name" value="UCP037471"/>
</dbReference>
<evidence type="ECO:0000313" key="17">
    <source>
        <dbReference type="Proteomes" id="UP001172457"/>
    </source>
</evidence>
<keyword evidence="8 10" id="KW-0472">Membrane</keyword>
<reference evidence="16" key="1">
    <citation type="submission" date="2023-03" db="EMBL/GenBank/DDBJ databases">
        <title>Chromosome-scale reference genome and RAD-based genetic map of yellow starthistle (Centaurea solstitialis) reveal putative structural variation and QTLs associated with invader traits.</title>
        <authorList>
            <person name="Reatini B."/>
            <person name="Cang F.A."/>
            <person name="Jiang Q."/>
            <person name="Mckibben M.T.W."/>
            <person name="Barker M.S."/>
            <person name="Rieseberg L.H."/>
            <person name="Dlugosch K.M."/>
        </authorList>
    </citation>
    <scope>NUCLEOTIDE SEQUENCE</scope>
    <source>
        <strain evidence="16">CAN-66</strain>
        <tissue evidence="16">Leaf</tissue>
    </source>
</reference>
<dbReference type="Proteomes" id="UP001172457">
    <property type="component" value="Chromosome 5"/>
</dbReference>